<dbReference type="KEGG" id="spu:100887988"/>
<dbReference type="OrthoDB" id="10028873at2759"/>
<evidence type="ECO:0000313" key="3">
    <source>
        <dbReference type="EnsemblMetazoa" id="XP_003730431"/>
    </source>
</evidence>
<evidence type="ECO:0000256" key="1">
    <source>
        <dbReference type="SAM" id="MobiDB-lite"/>
    </source>
</evidence>
<dbReference type="EnsemblMetazoa" id="XM_003730383">
    <property type="protein sequence ID" value="XP_003730431"/>
    <property type="gene ID" value="LOC100887988"/>
</dbReference>
<dbReference type="InterPro" id="IPR037191">
    <property type="entry name" value="VPS9_dom_sf"/>
</dbReference>
<dbReference type="OMA" id="DCERISM"/>
<protein>
    <recommendedName>
        <fullName evidence="2">VPS9 domain-containing protein</fullName>
    </recommendedName>
</protein>
<reference evidence="3" key="2">
    <citation type="submission" date="2021-01" db="UniProtKB">
        <authorList>
            <consortium name="EnsemblMetazoa"/>
        </authorList>
    </citation>
    <scope>IDENTIFICATION</scope>
</reference>
<name>A0A7M7GIU2_STRPU</name>
<dbReference type="InParanoid" id="A0A7M7GIU2"/>
<keyword evidence="4" id="KW-1185">Reference proteome</keyword>
<accession>A0A7M7GIU2</accession>
<dbReference type="PROSITE" id="PS51205">
    <property type="entry name" value="VPS9"/>
    <property type="match status" value="1"/>
</dbReference>
<dbReference type="Gene3D" id="1.20.1050.80">
    <property type="entry name" value="VPS9 domain"/>
    <property type="match status" value="1"/>
</dbReference>
<sequence length="1022" mass="116900">MYMYIRGRGSGCALGLQLPCSRSSSGISDGQGGCERWKIFGKISLRDGSVPQVDMERTTVRNGRKVKDVVEASITGLESAVWFKALLIDTVCLNLETKCIQWTNCNITECKERRQSHTPYHPCKHSHEWYLEQQKDNMTAGRDLEKGLEIARSILNGSNDNEHQNVLLLLHVYILPIIRLHASDRKHVSSALVDQIQVLSDLDIAIDKMTNERHDIKKTMKDWRQDICSELKDEKAIANCNVQFLKLLTQHLHDDLRNAYVELDSCQETVDQCKGSLTKKRGSQYISDLVEARKSRDRVADYINKSLFVMEEVNLILSIKTIPASNELSDQHRAYIRIQDECKRHSKELHDLQRKKLLATSVREALVSTESELKQGRETTGIDISSDGLIRSTDVLGPSKLPEAWQTLPSKVSEALEKNKTLNDLHHDFSKEIVNQCREEIKGQPTIKRFRQKLDVSNSWKKLAKKHSGVSINHESDKMRRNTRHSLIEKRPTAHYQAVTQRLKTDVNMHFQEVTTRLASHLNLPFYYSRADLWTCYERAFFPGKISEFLKIYVYAYQAEIADLQKILPTSNLQDMQLDDEWILNILGLYAPIFNIHDDIEIGEDVTEQVIEPEKQSEKQDHDDRLTDIASVSGLGDFVKHRLHIDEDIRGRLESGVDVDLPEERLRRHASPHRQGESRQSWRNTQIIDCKWVTVPINIESAQSEPCIVQKQLRQKSVKLRDHEIAARHASLPEIKQLKHIAVEQYSPHSLFLNKVLDKPHPLLKKESSHLDDHIGDDSGVFNDHHDDDRHSQKGDHNSNLNRTDSSRTAMSVESNVSQPLSASDLCSSNPSMDASTFPQVVISSDAASDVEKMSITSSSHDPVNDMDVNIMIQGVDGEIKLDRELSRRCREKPAISEFLKRFSQAYHYFRVVLEESVPCSKLQWLLRCLKEVNSVAEKQASLISCGKQRMLSGDDLLTSLILFLIHGDPGEVTAFYPQLRFLEDFLPDFLDKGEIGFAVIQFESAYSYILRVERKKRESAQ</sequence>
<feature type="compositionally biased region" description="Basic and acidic residues" evidence="1">
    <location>
        <begin position="768"/>
        <end position="797"/>
    </location>
</feature>
<dbReference type="Proteomes" id="UP000007110">
    <property type="component" value="Unassembled WGS sequence"/>
</dbReference>
<dbReference type="AlphaFoldDB" id="A0A7M7GIU2"/>
<dbReference type="Pfam" id="PF02204">
    <property type="entry name" value="VPS9"/>
    <property type="match status" value="1"/>
</dbReference>
<evidence type="ECO:0000313" key="4">
    <source>
        <dbReference type="Proteomes" id="UP000007110"/>
    </source>
</evidence>
<dbReference type="SUPFAM" id="SSF109993">
    <property type="entry name" value="VPS9 domain"/>
    <property type="match status" value="1"/>
</dbReference>
<feature type="domain" description="VPS9" evidence="2">
    <location>
        <begin position="876"/>
        <end position="1019"/>
    </location>
</feature>
<dbReference type="InterPro" id="IPR003123">
    <property type="entry name" value="VPS9"/>
</dbReference>
<proteinExistence type="predicted"/>
<evidence type="ECO:0000259" key="2">
    <source>
        <dbReference type="PROSITE" id="PS51205"/>
    </source>
</evidence>
<dbReference type="RefSeq" id="XP_003730431.2">
    <property type="nucleotide sequence ID" value="XM_003730383.3"/>
</dbReference>
<reference evidence="4" key="1">
    <citation type="submission" date="2015-02" db="EMBL/GenBank/DDBJ databases">
        <title>Genome sequencing for Strongylocentrotus purpuratus.</title>
        <authorList>
            <person name="Murali S."/>
            <person name="Liu Y."/>
            <person name="Vee V."/>
            <person name="English A."/>
            <person name="Wang M."/>
            <person name="Skinner E."/>
            <person name="Han Y."/>
            <person name="Muzny D.M."/>
            <person name="Worley K.C."/>
            <person name="Gibbs R.A."/>
        </authorList>
    </citation>
    <scope>NUCLEOTIDE SEQUENCE</scope>
</reference>
<organism evidence="3 4">
    <name type="scientific">Strongylocentrotus purpuratus</name>
    <name type="common">Purple sea urchin</name>
    <dbReference type="NCBI Taxonomy" id="7668"/>
    <lineage>
        <taxon>Eukaryota</taxon>
        <taxon>Metazoa</taxon>
        <taxon>Echinodermata</taxon>
        <taxon>Eleutherozoa</taxon>
        <taxon>Echinozoa</taxon>
        <taxon>Echinoidea</taxon>
        <taxon>Euechinoidea</taxon>
        <taxon>Echinacea</taxon>
        <taxon>Camarodonta</taxon>
        <taxon>Echinidea</taxon>
        <taxon>Strongylocentrotidae</taxon>
        <taxon>Strongylocentrotus</taxon>
    </lineage>
</organism>
<feature type="region of interest" description="Disordered" evidence="1">
    <location>
        <begin position="768"/>
        <end position="828"/>
    </location>
</feature>
<dbReference type="GeneID" id="100887988"/>
<feature type="compositionally biased region" description="Polar residues" evidence="1">
    <location>
        <begin position="798"/>
        <end position="828"/>
    </location>
</feature>